<dbReference type="PANTHER" id="PTHR24171">
    <property type="entry name" value="ANKYRIN REPEAT DOMAIN-CONTAINING PROTEIN 39-RELATED"/>
    <property type="match status" value="1"/>
</dbReference>
<keyword evidence="2 3" id="KW-0040">ANK repeat</keyword>
<evidence type="ECO:0000256" key="3">
    <source>
        <dbReference type="PROSITE-ProRule" id="PRU00023"/>
    </source>
</evidence>
<comment type="caution">
    <text evidence="4">The sequence shown here is derived from an EMBL/GenBank/DDBJ whole genome shotgun (WGS) entry which is preliminary data.</text>
</comment>
<evidence type="ECO:0000313" key="4">
    <source>
        <dbReference type="EMBL" id="KAL3406914.1"/>
    </source>
</evidence>
<evidence type="ECO:0000313" key="5">
    <source>
        <dbReference type="Proteomes" id="UP001627154"/>
    </source>
</evidence>
<evidence type="ECO:0000256" key="2">
    <source>
        <dbReference type="ARBA" id="ARBA00023043"/>
    </source>
</evidence>
<dbReference type="EMBL" id="JBJJXI010000018">
    <property type="protein sequence ID" value="KAL3406914.1"/>
    <property type="molecule type" value="Genomic_DNA"/>
</dbReference>
<dbReference type="Pfam" id="PF12796">
    <property type="entry name" value="Ank_2"/>
    <property type="match status" value="2"/>
</dbReference>
<feature type="repeat" description="ANK" evidence="3">
    <location>
        <begin position="160"/>
        <end position="193"/>
    </location>
</feature>
<keyword evidence="5" id="KW-1185">Reference proteome</keyword>
<dbReference type="InterPro" id="IPR002110">
    <property type="entry name" value="Ankyrin_rpt"/>
</dbReference>
<dbReference type="Proteomes" id="UP001627154">
    <property type="component" value="Unassembled WGS sequence"/>
</dbReference>
<dbReference type="PROSITE" id="PS50297">
    <property type="entry name" value="ANK_REP_REGION"/>
    <property type="match status" value="3"/>
</dbReference>
<protein>
    <submittedName>
        <fullName evidence="4">Uncharacterized protein</fullName>
    </submittedName>
</protein>
<dbReference type="Pfam" id="PF00023">
    <property type="entry name" value="Ank"/>
    <property type="match status" value="1"/>
</dbReference>
<dbReference type="Gene3D" id="1.25.40.20">
    <property type="entry name" value="Ankyrin repeat-containing domain"/>
    <property type="match status" value="2"/>
</dbReference>
<organism evidence="4 5">
    <name type="scientific">Trichogramma kaykai</name>
    <dbReference type="NCBI Taxonomy" id="54128"/>
    <lineage>
        <taxon>Eukaryota</taxon>
        <taxon>Metazoa</taxon>
        <taxon>Ecdysozoa</taxon>
        <taxon>Arthropoda</taxon>
        <taxon>Hexapoda</taxon>
        <taxon>Insecta</taxon>
        <taxon>Pterygota</taxon>
        <taxon>Neoptera</taxon>
        <taxon>Endopterygota</taxon>
        <taxon>Hymenoptera</taxon>
        <taxon>Apocrita</taxon>
        <taxon>Proctotrupomorpha</taxon>
        <taxon>Chalcidoidea</taxon>
        <taxon>Trichogrammatidae</taxon>
        <taxon>Trichogramma</taxon>
    </lineage>
</organism>
<sequence>MSMSDVLKVRKNKEERHRLLLQLDTLMGNWKGQLANLLDIFQNEEIEWLLTDCVNSKEEWKNDDAGERFIKLVVRSGYKDVPDEDGEPSSLRTTPIHRAARLDYDHMVRELFNVYDGFDVNYVDESGYTHFHAACKSSCVVAVEKFLELGQDPNLRVPETGDSPLHLALNQDYKLKIVALLLRKGADPNIANTEGATPLHVLRDGYYGNDLERIFFKIIDEQHRTLEVDARDKLGNTPLHLALRNDNRNTAESLLRRGADPNLADANGTTALHLICRRDNDDGLLQLFFKICDERHRPVKIDVRDKLGRTPLQWAVANFLPDAIDTLLDRGADLSEFAFPDASYFGEGRGPKHYMWGDFELNLTSGAMIVVERLEKRGYKLHRNDALMIMEMFSKCSLFYKYEDLEERWYDEPCFKREAKEATIVPGLSLYDLIQLRPDDEEAKLLTYEDYFRFASSGLIVVVSSRKYRKVCANDLCEKLTREFYRRWALESFLDKTRYLMNEDLHQICLEAVK</sequence>
<dbReference type="AlphaFoldDB" id="A0ABD2XP66"/>
<dbReference type="InterPro" id="IPR036770">
    <property type="entry name" value="Ankyrin_rpt-contain_sf"/>
</dbReference>
<accession>A0ABD2XP66</accession>
<keyword evidence="1" id="KW-0677">Repeat</keyword>
<dbReference type="SUPFAM" id="SSF48403">
    <property type="entry name" value="Ankyrin repeat"/>
    <property type="match status" value="1"/>
</dbReference>
<dbReference type="PANTHER" id="PTHR24171:SF9">
    <property type="entry name" value="ANKYRIN REPEAT DOMAIN-CONTAINING PROTEIN 39"/>
    <property type="match status" value="1"/>
</dbReference>
<reference evidence="4 5" key="1">
    <citation type="journal article" date="2024" name="bioRxiv">
        <title>A reference genome for Trichogramma kaykai: A tiny desert-dwelling parasitoid wasp with competing sex-ratio distorters.</title>
        <authorList>
            <person name="Culotta J."/>
            <person name="Lindsey A.R."/>
        </authorList>
    </citation>
    <scope>NUCLEOTIDE SEQUENCE [LARGE SCALE GENOMIC DNA]</scope>
    <source>
        <strain evidence="4 5">KSX58</strain>
    </source>
</reference>
<gene>
    <name evidence="4" type="ORF">TKK_001027</name>
</gene>
<dbReference type="SMART" id="SM00248">
    <property type="entry name" value="ANK"/>
    <property type="match status" value="6"/>
</dbReference>
<name>A0ABD2XP66_9HYME</name>
<feature type="repeat" description="ANK" evidence="3">
    <location>
        <begin position="307"/>
        <end position="335"/>
    </location>
</feature>
<proteinExistence type="predicted"/>
<feature type="repeat" description="ANK" evidence="3">
    <location>
        <begin position="234"/>
        <end position="266"/>
    </location>
</feature>
<dbReference type="PROSITE" id="PS50088">
    <property type="entry name" value="ANK_REPEAT"/>
    <property type="match status" value="3"/>
</dbReference>
<evidence type="ECO:0000256" key="1">
    <source>
        <dbReference type="ARBA" id="ARBA00022737"/>
    </source>
</evidence>